<evidence type="ECO:0000259" key="2">
    <source>
        <dbReference type="Pfam" id="PF19993"/>
    </source>
</evidence>
<keyword evidence="1" id="KW-0472">Membrane</keyword>
<dbReference type="RefSeq" id="WP_250917254.1">
    <property type="nucleotide sequence ID" value="NZ_JAMQAW010000001.1"/>
</dbReference>
<protein>
    <recommendedName>
        <fullName evidence="2">Double-GTPase 2 domain-containing protein</fullName>
    </recommendedName>
</protein>
<keyword evidence="1" id="KW-1133">Transmembrane helix</keyword>
<proteinExistence type="predicted"/>
<feature type="transmembrane region" description="Helical" evidence="1">
    <location>
        <begin position="12"/>
        <end position="33"/>
    </location>
</feature>
<evidence type="ECO:0000256" key="1">
    <source>
        <dbReference type="SAM" id="Phobius"/>
    </source>
</evidence>
<evidence type="ECO:0000313" key="4">
    <source>
        <dbReference type="Proteomes" id="UP001431429"/>
    </source>
</evidence>
<dbReference type="InterPro" id="IPR027417">
    <property type="entry name" value="P-loop_NTPase"/>
</dbReference>
<name>A0ABT0UF97_9ACTN</name>
<reference evidence="3" key="1">
    <citation type="submission" date="2022-06" db="EMBL/GenBank/DDBJ databases">
        <title>Genome public.</title>
        <authorList>
            <person name="Sun Q."/>
        </authorList>
    </citation>
    <scope>NUCLEOTIDE SEQUENCE</scope>
    <source>
        <strain evidence="3">CWNU-1</strain>
    </source>
</reference>
<dbReference type="Pfam" id="PF19993">
    <property type="entry name" value="DO-GTPase2"/>
    <property type="match status" value="1"/>
</dbReference>
<comment type="caution">
    <text evidence="3">The sequence shown here is derived from an EMBL/GenBank/DDBJ whole genome shotgun (WGS) entry which is preliminary data.</text>
</comment>
<dbReference type="SUPFAM" id="SSF52540">
    <property type="entry name" value="P-loop containing nucleoside triphosphate hydrolases"/>
    <property type="match status" value="1"/>
</dbReference>
<dbReference type="EMBL" id="JAMQAW010000001">
    <property type="protein sequence ID" value="MCM2386896.1"/>
    <property type="molecule type" value="Genomic_DNA"/>
</dbReference>
<feature type="transmembrane region" description="Helical" evidence="1">
    <location>
        <begin position="152"/>
        <end position="185"/>
    </location>
</feature>
<keyword evidence="1" id="KW-0812">Transmembrane</keyword>
<organism evidence="3 4">
    <name type="scientific">Streptomyces albipurpureus</name>
    <dbReference type="NCBI Taxonomy" id="2897419"/>
    <lineage>
        <taxon>Bacteria</taxon>
        <taxon>Bacillati</taxon>
        <taxon>Actinomycetota</taxon>
        <taxon>Actinomycetes</taxon>
        <taxon>Kitasatosporales</taxon>
        <taxon>Streptomycetaceae</taxon>
        <taxon>Streptomyces</taxon>
    </lineage>
</organism>
<dbReference type="InterPro" id="IPR045528">
    <property type="entry name" value="DO-GTPase2"/>
</dbReference>
<evidence type="ECO:0000313" key="3">
    <source>
        <dbReference type="EMBL" id="MCM2386896.1"/>
    </source>
</evidence>
<feature type="domain" description="Double-GTPase 2" evidence="2">
    <location>
        <begin position="277"/>
        <end position="500"/>
    </location>
</feature>
<sequence>MNPWSINPWLSYPLTIWAVYTLAVSLCVALYALPTAVIRTIGAQGKRIGPLTSGAHDPRIVPIASGEPAQHSYWTRQLRADAKSWVKAATTVLHTLLITRWLGTTARNLLRGRRPSTPLGHRSGRPEGAITSVALTLTGPGYGAGVMVGTTVAAAFLCLVTVVFGLLIGMVCAALATASLILRGLDLLAQWGRRIHLKCPYPGCYQPIALPVYHCPRCSAVHQRLRAGRFGVFRRVCQCGERLRTSALLGRHTIPAYCPHCDLPLPRAFGTTRIVHIPIVGGTSSGKTMLMAAMFAGLRSWSDRGQLSVTYATEDDRREVNRIKGQLDRDGWVHQTAVQQPRAMMLQITRGRSRRLLYLYDPMGETFGDSVIVREQQYLAHADGVVLVADALAEPEVRRRLNGRDAPRAVDARPSPEGPKDTYDRLAGEFTALSGRRARTPVATVVTKRDVLDQLTSLPVPGARIDDWLTAIGLGDLVQSLEHDFGRTRYWAVSAHAATGAGALDGESRRAAEPVLWLLSRTGLPVNPLLTSEAGKR</sequence>
<accession>A0ABT0UF97</accession>
<keyword evidence="4" id="KW-1185">Reference proteome</keyword>
<dbReference type="Proteomes" id="UP001431429">
    <property type="component" value="Unassembled WGS sequence"/>
</dbReference>
<gene>
    <name evidence="3" type="ORF">NBG84_00970</name>
</gene>